<dbReference type="InterPro" id="IPR005467">
    <property type="entry name" value="His_kinase_dom"/>
</dbReference>
<proteinExistence type="predicted"/>
<sequence length="360" mass="37644">MNARLPVRLAAAFATVLAIGTFTSLVTVRLLAPQLFSTRMGMTMGRMMGGRGEAAGTREAFIAALNQALLVGTLIAAVIAGVAAVLLARGVLRPLDQVRAAARQIAAGRYDVRVPAPGEPEMAALADDVNTLAGALADTETRRVQLLGEVAHEMRTPLTGLSGYVEGMVDGVFTADDATLTAMSEDLRRLRRLADDLSALSRNDEGRLALAPEPCDLADVVRRTCARYAPQLAEQGVELRVHAVAPLPTVADEERIGQVLTNLLTNAARATGQGTVSVEAAAEGASVRVSVTDQGVGLAPEDLERVFERFYRVPGAARGEGSGIGLTIARGIARAHRGDLVARSAGPGRGATFVLTLPAR</sequence>
<evidence type="ECO:0000256" key="6">
    <source>
        <dbReference type="ARBA" id="ARBA00022692"/>
    </source>
</evidence>
<comment type="subcellular location">
    <subcellularLocation>
        <location evidence="2">Cell membrane</location>
    </subcellularLocation>
</comment>
<feature type="transmembrane region" description="Helical" evidence="11">
    <location>
        <begin position="61"/>
        <end position="87"/>
    </location>
</feature>
<evidence type="ECO:0000313" key="14">
    <source>
        <dbReference type="EMBL" id="MDO8108037.1"/>
    </source>
</evidence>
<evidence type="ECO:0000256" key="5">
    <source>
        <dbReference type="ARBA" id="ARBA00022679"/>
    </source>
</evidence>
<name>A0ABT9DAV0_9CELL</name>
<evidence type="ECO:0000256" key="9">
    <source>
        <dbReference type="ARBA" id="ARBA00023012"/>
    </source>
</evidence>
<dbReference type="CDD" id="cd06225">
    <property type="entry name" value="HAMP"/>
    <property type="match status" value="1"/>
</dbReference>
<comment type="catalytic activity">
    <reaction evidence="1">
        <text>ATP + protein L-histidine = ADP + protein N-phospho-L-histidine.</text>
        <dbReference type="EC" id="2.7.13.3"/>
    </reaction>
</comment>
<accession>A0ABT9DAV0</accession>
<dbReference type="GO" id="GO:0016301">
    <property type="term" value="F:kinase activity"/>
    <property type="evidence" value="ECO:0007669"/>
    <property type="project" value="UniProtKB-KW"/>
</dbReference>
<dbReference type="PRINTS" id="PR00344">
    <property type="entry name" value="BCTRLSENSOR"/>
</dbReference>
<dbReference type="Pfam" id="PF02518">
    <property type="entry name" value="HATPase_c"/>
    <property type="match status" value="1"/>
</dbReference>
<keyword evidence="9" id="KW-0902">Two-component regulatory system</keyword>
<dbReference type="SUPFAM" id="SSF55874">
    <property type="entry name" value="ATPase domain of HSP90 chaperone/DNA topoisomerase II/histidine kinase"/>
    <property type="match status" value="1"/>
</dbReference>
<dbReference type="SUPFAM" id="SSF158472">
    <property type="entry name" value="HAMP domain-like"/>
    <property type="match status" value="1"/>
</dbReference>
<dbReference type="RefSeq" id="WP_304601627.1">
    <property type="nucleotide sequence ID" value="NZ_JAUQYP010000001.1"/>
</dbReference>
<feature type="domain" description="HAMP" evidence="13">
    <location>
        <begin position="89"/>
        <end position="141"/>
    </location>
</feature>
<dbReference type="PANTHER" id="PTHR45436">
    <property type="entry name" value="SENSOR HISTIDINE KINASE YKOH"/>
    <property type="match status" value="1"/>
</dbReference>
<comment type="caution">
    <text evidence="14">The sequence shown here is derived from an EMBL/GenBank/DDBJ whole genome shotgun (WGS) entry which is preliminary data.</text>
</comment>
<keyword evidence="4" id="KW-0597">Phosphoprotein</keyword>
<dbReference type="Pfam" id="PF00672">
    <property type="entry name" value="HAMP"/>
    <property type="match status" value="1"/>
</dbReference>
<keyword evidence="15" id="KW-1185">Reference proteome</keyword>
<dbReference type="SMART" id="SM00387">
    <property type="entry name" value="HATPase_c"/>
    <property type="match status" value="1"/>
</dbReference>
<dbReference type="InterPro" id="IPR003594">
    <property type="entry name" value="HATPase_dom"/>
</dbReference>
<dbReference type="Gene3D" id="6.10.340.10">
    <property type="match status" value="1"/>
</dbReference>
<dbReference type="Gene3D" id="1.10.287.130">
    <property type="match status" value="1"/>
</dbReference>
<evidence type="ECO:0000259" key="13">
    <source>
        <dbReference type="PROSITE" id="PS50885"/>
    </source>
</evidence>
<evidence type="ECO:0000256" key="4">
    <source>
        <dbReference type="ARBA" id="ARBA00022553"/>
    </source>
</evidence>
<dbReference type="Pfam" id="PF00512">
    <property type="entry name" value="HisKA"/>
    <property type="match status" value="1"/>
</dbReference>
<feature type="domain" description="Histidine kinase" evidence="12">
    <location>
        <begin position="149"/>
        <end position="360"/>
    </location>
</feature>
<keyword evidence="8 11" id="KW-1133">Transmembrane helix</keyword>
<gene>
    <name evidence="14" type="ORF">Q6348_12600</name>
</gene>
<evidence type="ECO:0000313" key="15">
    <source>
        <dbReference type="Proteomes" id="UP001232536"/>
    </source>
</evidence>
<evidence type="ECO:0000256" key="1">
    <source>
        <dbReference type="ARBA" id="ARBA00000085"/>
    </source>
</evidence>
<dbReference type="CDD" id="cd00075">
    <property type="entry name" value="HATPase"/>
    <property type="match status" value="1"/>
</dbReference>
<dbReference type="InterPro" id="IPR003660">
    <property type="entry name" value="HAMP_dom"/>
</dbReference>
<keyword evidence="6 11" id="KW-0812">Transmembrane</keyword>
<evidence type="ECO:0000256" key="7">
    <source>
        <dbReference type="ARBA" id="ARBA00022777"/>
    </source>
</evidence>
<dbReference type="EC" id="2.7.13.3" evidence="3"/>
<dbReference type="PROSITE" id="PS50885">
    <property type="entry name" value="HAMP"/>
    <property type="match status" value="1"/>
</dbReference>
<keyword evidence="7 14" id="KW-0418">Kinase</keyword>
<dbReference type="SUPFAM" id="SSF47384">
    <property type="entry name" value="Homodimeric domain of signal transducing histidine kinase"/>
    <property type="match status" value="1"/>
</dbReference>
<evidence type="ECO:0000256" key="11">
    <source>
        <dbReference type="SAM" id="Phobius"/>
    </source>
</evidence>
<keyword evidence="10 11" id="KW-0472">Membrane</keyword>
<dbReference type="InterPro" id="IPR036890">
    <property type="entry name" value="HATPase_C_sf"/>
</dbReference>
<protein>
    <recommendedName>
        <fullName evidence="3">histidine kinase</fullName>
        <ecNumber evidence="3">2.7.13.3</ecNumber>
    </recommendedName>
</protein>
<dbReference type="CDD" id="cd00082">
    <property type="entry name" value="HisKA"/>
    <property type="match status" value="1"/>
</dbReference>
<evidence type="ECO:0000256" key="8">
    <source>
        <dbReference type="ARBA" id="ARBA00022989"/>
    </source>
</evidence>
<dbReference type="PANTHER" id="PTHR45436:SF5">
    <property type="entry name" value="SENSOR HISTIDINE KINASE TRCS"/>
    <property type="match status" value="1"/>
</dbReference>
<dbReference type="EMBL" id="JAUQYP010000001">
    <property type="protein sequence ID" value="MDO8108037.1"/>
    <property type="molecule type" value="Genomic_DNA"/>
</dbReference>
<dbReference type="InterPro" id="IPR004358">
    <property type="entry name" value="Sig_transdc_His_kin-like_C"/>
</dbReference>
<reference evidence="14 15" key="1">
    <citation type="submission" date="2023-07" db="EMBL/GenBank/DDBJ databases">
        <title>Description of novel actinomycetes strains, isolated from tidal flat sediment.</title>
        <authorList>
            <person name="Lu C."/>
        </authorList>
    </citation>
    <scope>NUCLEOTIDE SEQUENCE [LARGE SCALE GENOMIC DNA]</scope>
    <source>
        <strain evidence="14 15">SYSU T00b441</strain>
    </source>
</reference>
<dbReference type="InterPro" id="IPR050428">
    <property type="entry name" value="TCS_sensor_his_kinase"/>
</dbReference>
<evidence type="ECO:0000256" key="3">
    <source>
        <dbReference type="ARBA" id="ARBA00012438"/>
    </source>
</evidence>
<dbReference type="InterPro" id="IPR003661">
    <property type="entry name" value="HisK_dim/P_dom"/>
</dbReference>
<dbReference type="SMART" id="SM00304">
    <property type="entry name" value="HAMP"/>
    <property type="match status" value="1"/>
</dbReference>
<dbReference type="PROSITE" id="PS50109">
    <property type="entry name" value="HIS_KIN"/>
    <property type="match status" value="1"/>
</dbReference>
<dbReference type="Gene3D" id="3.30.565.10">
    <property type="entry name" value="Histidine kinase-like ATPase, C-terminal domain"/>
    <property type="match status" value="1"/>
</dbReference>
<dbReference type="Proteomes" id="UP001232536">
    <property type="component" value="Unassembled WGS sequence"/>
</dbReference>
<organism evidence="14 15">
    <name type="scientific">Actinotalea lenta</name>
    <dbReference type="NCBI Taxonomy" id="3064654"/>
    <lineage>
        <taxon>Bacteria</taxon>
        <taxon>Bacillati</taxon>
        <taxon>Actinomycetota</taxon>
        <taxon>Actinomycetes</taxon>
        <taxon>Micrococcales</taxon>
        <taxon>Cellulomonadaceae</taxon>
        <taxon>Actinotalea</taxon>
    </lineage>
</organism>
<evidence type="ECO:0000256" key="10">
    <source>
        <dbReference type="ARBA" id="ARBA00023136"/>
    </source>
</evidence>
<dbReference type="SMART" id="SM00388">
    <property type="entry name" value="HisKA"/>
    <property type="match status" value="1"/>
</dbReference>
<evidence type="ECO:0000259" key="12">
    <source>
        <dbReference type="PROSITE" id="PS50109"/>
    </source>
</evidence>
<evidence type="ECO:0000256" key="2">
    <source>
        <dbReference type="ARBA" id="ARBA00004236"/>
    </source>
</evidence>
<keyword evidence="5" id="KW-0808">Transferase</keyword>
<dbReference type="InterPro" id="IPR036097">
    <property type="entry name" value="HisK_dim/P_sf"/>
</dbReference>